<dbReference type="Proteomes" id="UP001627408">
    <property type="component" value="Unassembled WGS sequence"/>
</dbReference>
<dbReference type="InterPro" id="IPR003782">
    <property type="entry name" value="SCO1/SenC"/>
</dbReference>
<reference evidence="3 4" key="1">
    <citation type="submission" date="2024-08" db="EMBL/GenBank/DDBJ databases">
        <title>Tateyamaria sp. nov., isolated from marine algae.</title>
        <authorList>
            <person name="Choi B.J."/>
            <person name="Kim J.M."/>
            <person name="Lee J.K."/>
            <person name="Choi D.G."/>
            <person name="Bayburt H."/>
            <person name="Baek J.H."/>
            <person name="Han D.M."/>
            <person name="Jeon C.O."/>
        </authorList>
    </citation>
    <scope>NUCLEOTIDE SEQUENCE [LARGE SCALE GENOMIC DNA]</scope>
    <source>
        <strain evidence="3 4">KMU-156</strain>
    </source>
</reference>
<dbReference type="SUPFAM" id="SSF52833">
    <property type="entry name" value="Thioredoxin-like"/>
    <property type="match status" value="1"/>
</dbReference>
<evidence type="ECO:0000313" key="4">
    <source>
        <dbReference type="Proteomes" id="UP001627408"/>
    </source>
</evidence>
<dbReference type="Pfam" id="PF02630">
    <property type="entry name" value="SCO1-SenC"/>
    <property type="match status" value="1"/>
</dbReference>
<keyword evidence="2" id="KW-0732">Signal</keyword>
<protein>
    <submittedName>
        <fullName evidence="3">SCO family protein</fullName>
    </submittedName>
</protein>
<dbReference type="CDD" id="cd02968">
    <property type="entry name" value="SCO"/>
    <property type="match status" value="1"/>
</dbReference>
<comment type="caution">
    <text evidence="3">The sequence shown here is derived from an EMBL/GenBank/DDBJ whole genome shotgun (WGS) entry which is preliminary data.</text>
</comment>
<feature type="signal peptide" evidence="2">
    <location>
        <begin position="1"/>
        <end position="17"/>
    </location>
</feature>
<dbReference type="PANTHER" id="PTHR12151:SF25">
    <property type="entry name" value="LINALOOL DEHYDRATASE_ISOMERASE DOMAIN-CONTAINING PROTEIN"/>
    <property type="match status" value="1"/>
</dbReference>
<proteinExistence type="inferred from homology"/>
<evidence type="ECO:0000313" key="3">
    <source>
        <dbReference type="EMBL" id="MFL4468447.1"/>
    </source>
</evidence>
<evidence type="ECO:0000256" key="1">
    <source>
        <dbReference type="ARBA" id="ARBA00010996"/>
    </source>
</evidence>
<name>A0ABW8US31_9RHOB</name>
<feature type="chain" id="PRO_5045734781" evidence="2">
    <location>
        <begin position="18"/>
        <end position="185"/>
    </location>
</feature>
<dbReference type="RefSeq" id="WP_407590200.1">
    <property type="nucleotide sequence ID" value="NZ_JBHDIY010000002.1"/>
</dbReference>
<keyword evidence="4" id="KW-1185">Reference proteome</keyword>
<gene>
    <name evidence="3" type="ORF">ACERZ8_00645</name>
</gene>
<dbReference type="PANTHER" id="PTHR12151">
    <property type="entry name" value="ELECTRON TRANSPORT PROTIN SCO1/SENC FAMILY MEMBER"/>
    <property type="match status" value="1"/>
</dbReference>
<dbReference type="EMBL" id="JBHDIY010000002">
    <property type="protein sequence ID" value="MFL4468447.1"/>
    <property type="molecule type" value="Genomic_DNA"/>
</dbReference>
<evidence type="ECO:0000256" key="2">
    <source>
        <dbReference type="SAM" id="SignalP"/>
    </source>
</evidence>
<accession>A0ABW8US31</accession>
<sequence length="185" mass="19736">MRALIAALCCAALPAFGQSPFPVDIGGPFTLTDQHGQTRTEADPDGRAQLVFFGYANCLNICSAALPLMAEVVDVLAQDGINVTPVMITVAPDQDRVDTMGAPLAEIHRDFIGLTGDEDALQAAYDAFAVEITPLFQDPEYGWIYAHGSFVHLLDGDGELLTLLPPILDVDEAARIAHGYLAPRG</sequence>
<comment type="similarity">
    <text evidence="1">Belongs to the SCO1/2 family.</text>
</comment>
<dbReference type="InterPro" id="IPR036249">
    <property type="entry name" value="Thioredoxin-like_sf"/>
</dbReference>
<organism evidence="3 4">
    <name type="scientific">Tateyamaria armeniaca</name>
    <dbReference type="NCBI Taxonomy" id="2518930"/>
    <lineage>
        <taxon>Bacteria</taxon>
        <taxon>Pseudomonadati</taxon>
        <taxon>Pseudomonadota</taxon>
        <taxon>Alphaproteobacteria</taxon>
        <taxon>Rhodobacterales</taxon>
        <taxon>Roseobacteraceae</taxon>
        <taxon>Tateyamaria</taxon>
    </lineage>
</organism>
<dbReference type="Gene3D" id="3.40.30.10">
    <property type="entry name" value="Glutaredoxin"/>
    <property type="match status" value="1"/>
</dbReference>